<name>A0A8J2XXT4_9BURK</name>
<dbReference type="InterPro" id="IPR023198">
    <property type="entry name" value="PGP-like_dom2"/>
</dbReference>
<evidence type="ECO:0000313" key="2">
    <source>
        <dbReference type="Proteomes" id="UP000620266"/>
    </source>
</evidence>
<accession>A0A8J2XXT4</accession>
<gene>
    <name evidence="1" type="ORF">GCM10007205_25980</name>
</gene>
<dbReference type="RefSeq" id="WP_188396836.1">
    <property type="nucleotide sequence ID" value="NZ_BMCG01000005.1"/>
</dbReference>
<protein>
    <submittedName>
        <fullName evidence="1">Uncharacterized protein</fullName>
    </submittedName>
</protein>
<sequence length="111" mass="12540">MSNTVLEQCPIGPEVTCHLAAYNAAFYELGLSWHWDDETFHALQSLPCEREWIKAYMKTHQSHLLNAYDPDFLIDAIQSTKARCFETMTDGGAKKAASVNWAEFQQAEVGV</sequence>
<dbReference type="AlphaFoldDB" id="A0A8J2XXT4"/>
<dbReference type="Proteomes" id="UP000620266">
    <property type="component" value="Unassembled WGS sequence"/>
</dbReference>
<dbReference type="Gene3D" id="1.10.150.240">
    <property type="entry name" value="Putative phosphatase, domain 2"/>
    <property type="match status" value="1"/>
</dbReference>
<keyword evidence="2" id="KW-1185">Reference proteome</keyword>
<proteinExistence type="predicted"/>
<reference evidence="1" key="2">
    <citation type="submission" date="2020-09" db="EMBL/GenBank/DDBJ databases">
        <authorList>
            <person name="Sun Q."/>
            <person name="Sedlacek I."/>
        </authorList>
    </citation>
    <scope>NUCLEOTIDE SEQUENCE</scope>
    <source>
        <strain evidence="1">CCM 7086</strain>
    </source>
</reference>
<dbReference type="EMBL" id="BMCG01000005">
    <property type="protein sequence ID" value="GGC15840.1"/>
    <property type="molecule type" value="Genomic_DNA"/>
</dbReference>
<comment type="caution">
    <text evidence="1">The sequence shown here is derived from an EMBL/GenBank/DDBJ whole genome shotgun (WGS) entry which is preliminary data.</text>
</comment>
<organism evidence="1 2">
    <name type="scientific">Oxalicibacterium flavum</name>
    <dbReference type="NCBI Taxonomy" id="179467"/>
    <lineage>
        <taxon>Bacteria</taxon>
        <taxon>Pseudomonadati</taxon>
        <taxon>Pseudomonadota</taxon>
        <taxon>Betaproteobacteria</taxon>
        <taxon>Burkholderiales</taxon>
        <taxon>Oxalobacteraceae</taxon>
        <taxon>Oxalicibacterium</taxon>
    </lineage>
</organism>
<evidence type="ECO:0000313" key="1">
    <source>
        <dbReference type="EMBL" id="GGC15840.1"/>
    </source>
</evidence>
<reference evidence="1" key="1">
    <citation type="journal article" date="2014" name="Int. J. Syst. Evol. Microbiol.">
        <title>Complete genome sequence of Corynebacterium casei LMG S-19264T (=DSM 44701T), isolated from a smear-ripened cheese.</title>
        <authorList>
            <consortium name="US DOE Joint Genome Institute (JGI-PGF)"/>
            <person name="Walter F."/>
            <person name="Albersmeier A."/>
            <person name="Kalinowski J."/>
            <person name="Ruckert C."/>
        </authorList>
    </citation>
    <scope>NUCLEOTIDE SEQUENCE</scope>
    <source>
        <strain evidence="1">CCM 7086</strain>
    </source>
</reference>